<proteinExistence type="predicted"/>
<comment type="caution">
    <text evidence="2">The sequence shown here is derived from an EMBL/GenBank/DDBJ whole genome shotgun (WGS) entry which is preliminary data.</text>
</comment>
<dbReference type="Proteomes" id="UP000663882">
    <property type="component" value="Unassembled WGS sequence"/>
</dbReference>
<dbReference type="OrthoDB" id="6115549at2759"/>
<dbReference type="EMBL" id="CAJOAX010025368">
    <property type="protein sequence ID" value="CAF4222407.1"/>
    <property type="molecule type" value="Genomic_DNA"/>
</dbReference>
<feature type="non-terminal residue" evidence="2">
    <location>
        <position position="211"/>
    </location>
</feature>
<gene>
    <name evidence="3" type="ORF">OTI717_LOCUS39428</name>
    <name evidence="2" type="ORF">RFH988_LOCUS38762</name>
</gene>
<evidence type="ECO:0000313" key="3">
    <source>
        <dbReference type="EMBL" id="CAF4222407.1"/>
    </source>
</evidence>
<accession>A0A815TBX4</accession>
<evidence type="ECO:0000313" key="4">
    <source>
        <dbReference type="Proteomes" id="UP000663882"/>
    </source>
</evidence>
<reference evidence="2" key="1">
    <citation type="submission" date="2021-02" db="EMBL/GenBank/DDBJ databases">
        <authorList>
            <person name="Nowell W R."/>
        </authorList>
    </citation>
    <scope>NUCLEOTIDE SEQUENCE</scope>
</reference>
<dbReference type="GO" id="GO:0003677">
    <property type="term" value="F:DNA binding"/>
    <property type="evidence" value="ECO:0007669"/>
    <property type="project" value="TreeGrafter"/>
</dbReference>
<dbReference type="GO" id="GO:0005634">
    <property type="term" value="C:nucleus"/>
    <property type="evidence" value="ECO:0007669"/>
    <property type="project" value="TreeGrafter"/>
</dbReference>
<name>A0A815TBX4_9BILA</name>
<evidence type="ECO:0000259" key="1">
    <source>
        <dbReference type="Pfam" id="PF03184"/>
    </source>
</evidence>
<dbReference type="InterPro" id="IPR050863">
    <property type="entry name" value="CenT-Element_Derived"/>
</dbReference>
<organism evidence="2 4">
    <name type="scientific">Rotaria sordida</name>
    <dbReference type="NCBI Taxonomy" id="392033"/>
    <lineage>
        <taxon>Eukaryota</taxon>
        <taxon>Metazoa</taxon>
        <taxon>Spiralia</taxon>
        <taxon>Gnathifera</taxon>
        <taxon>Rotifera</taxon>
        <taxon>Eurotatoria</taxon>
        <taxon>Bdelloidea</taxon>
        <taxon>Philodinida</taxon>
        <taxon>Philodinidae</taxon>
        <taxon>Rotaria</taxon>
    </lineage>
</organism>
<feature type="non-terminal residue" evidence="2">
    <location>
        <position position="1"/>
    </location>
</feature>
<protein>
    <recommendedName>
        <fullName evidence="1">DDE-1 domain-containing protein</fullName>
    </recommendedName>
</protein>
<dbReference type="AlphaFoldDB" id="A0A815TBX4"/>
<dbReference type="InterPro" id="IPR004875">
    <property type="entry name" value="DDE_SF_endonuclease_dom"/>
</dbReference>
<dbReference type="PANTHER" id="PTHR19303">
    <property type="entry name" value="TRANSPOSON"/>
    <property type="match status" value="1"/>
</dbReference>
<dbReference type="Proteomes" id="UP000663823">
    <property type="component" value="Unassembled WGS sequence"/>
</dbReference>
<evidence type="ECO:0000313" key="2">
    <source>
        <dbReference type="EMBL" id="CAF1500991.1"/>
    </source>
</evidence>
<dbReference type="PANTHER" id="PTHR19303:SF74">
    <property type="entry name" value="POGO TRANSPOSABLE ELEMENT WITH KRAB DOMAIN"/>
    <property type="match status" value="1"/>
</dbReference>
<feature type="domain" description="DDE-1" evidence="1">
    <location>
        <begin position="24"/>
        <end position="145"/>
    </location>
</feature>
<sequence length="211" mass="22873">EYVCVPAETKFAFEQSGGSGKAFTTILLCTSASGDVIPPFVIYAAKAVNSLWCSGGAPGTTYKCSESGWISEGLFTEWFKSCFLERTKHIDRPLLLVMDSHPTHINIDVIELAIKNKVILLCLPPHSTHALQPLDVVTLSALENVSNNVVSETSVQTSIDPPRNINALQTSKSIDATLHMDNGNNLSVSNIEFSQESEKVTHQAVTNTGPR</sequence>
<dbReference type="EMBL" id="CAJNOO010010953">
    <property type="protein sequence ID" value="CAF1500991.1"/>
    <property type="molecule type" value="Genomic_DNA"/>
</dbReference>
<dbReference type="Pfam" id="PF03184">
    <property type="entry name" value="DDE_1"/>
    <property type="match status" value="1"/>
</dbReference>